<keyword evidence="5" id="KW-0472">Membrane</keyword>
<dbReference type="Pfam" id="PF17200">
    <property type="entry name" value="sCache_2"/>
    <property type="match status" value="1"/>
</dbReference>
<dbReference type="Proteomes" id="UP000587586">
    <property type="component" value="Unassembled WGS sequence"/>
</dbReference>
<keyword evidence="2" id="KW-1003">Cell membrane</keyword>
<keyword evidence="3" id="KW-0812">Transmembrane</keyword>
<dbReference type="Gene3D" id="3.30.450.20">
    <property type="entry name" value="PAS domain"/>
    <property type="match status" value="1"/>
</dbReference>
<evidence type="ECO:0000256" key="6">
    <source>
        <dbReference type="SAM" id="SignalP"/>
    </source>
</evidence>
<sequence length="151" mass="16641">MKQTVRVAVMAILISLALAATALADDRGEAVSRVQKAIALAKGGGVEKTLEVLNDSSSELGSGANYVFAYDMDGTMLANVVKKELIGKNILDVPDAQGKMFRREIVEQMKTKDQVWMDYVTVNPKTKANEQKSSYCEKYQDVVFCCGFYKK</sequence>
<evidence type="ECO:0000313" key="9">
    <source>
        <dbReference type="Proteomes" id="UP000587586"/>
    </source>
</evidence>
<reference evidence="9" key="1">
    <citation type="submission" date="2020-06" db="EMBL/GenBank/DDBJ databases">
        <title>Draft genomic sequecing of Geomonas sp. Red745.</title>
        <authorList>
            <person name="Itoh H."/>
            <person name="Xu Z.X."/>
            <person name="Ushijima N."/>
            <person name="Masuda Y."/>
            <person name="Shiratori Y."/>
            <person name="Senoo K."/>
        </authorList>
    </citation>
    <scope>NUCLEOTIDE SEQUENCE [LARGE SCALE GENOMIC DNA]</scope>
    <source>
        <strain evidence="9">Red745</strain>
    </source>
</reference>
<evidence type="ECO:0000256" key="1">
    <source>
        <dbReference type="ARBA" id="ARBA00004651"/>
    </source>
</evidence>
<organism evidence="8 9">
    <name type="scientific">Geomonas limicola</name>
    <dbReference type="NCBI Taxonomy" id="2740186"/>
    <lineage>
        <taxon>Bacteria</taxon>
        <taxon>Pseudomonadati</taxon>
        <taxon>Thermodesulfobacteriota</taxon>
        <taxon>Desulfuromonadia</taxon>
        <taxon>Geobacterales</taxon>
        <taxon>Geobacteraceae</taxon>
        <taxon>Geomonas</taxon>
    </lineage>
</organism>
<evidence type="ECO:0000256" key="5">
    <source>
        <dbReference type="ARBA" id="ARBA00023136"/>
    </source>
</evidence>
<feature type="chain" id="PRO_5028197367" description="Single Cache domain-containing protein" evidence="6">
    <location>
        <begin position="25"/>
        <end position="151"/>
    </location>
</feature>
<keyword evidence="6" id="KW-0732">Signal</keyword>
<evidence type="ECO:0000259" key="7">
    <source>
        <dbReference type="SMART" id="SM01049"/>
    </source>
</evidence>
<dbReference type="InterPro" id="IPR033480">
    <property type="entry name" value="sCache_2"/>
</dbReference>
<keyword evidence="4" id="KW-1133">Transmembrane helix</keyword>
<keyword evidence="9" id="KW-1185">Reference proteome</keyword>
<dbReference type="EMBL" id="BLXZ01000006">
    <property type="protein sequence ID" value="GFO69506.1"/>
    <property type="molecule type" value="Genomic_DNA"/>
</dbReference>
<accession>A0A6V8NAH6</accession>
<dbReference type="RefSeq" id="WP_183362081.1">
    <property type="nucleotide sequence ID" value="NZ_BLXZ01000006.1"/>
</dbReference>
<name>A0A6V8NAH6_9BACT</name>
<feature type="signal peptide" evidence="6">
    <location>
        <begin position="1"/>
        <end position="24"/>
    </location>
</feature>
<dbReference type="SMART" id="SM01049">
    <property type="entry name" value="Cache_2"/>
    <property type="match status" value="1"/>
</dbReference>
<protein>
    <recommendedName>
        <fullName evidence="7">Single Cache domain-containing protein</fullName>
    </recommendedName>
</protein>
<comment type="subcellular location">
    <subcellularLocation>
        <location evidence="1">Cell membrane</location>
        <topology evidence="1">Multi-pass membrane protein</topology>
    </subcellularLocation>
</comment>
<evidence type="ECO:0000313" key="8">
    <source>
        <dbReference type="EMBL" id="GFO69506.1"/>
    </source>
</evidence>
<comment type="caution">
    <text evidence="8">The sequence shown here is derived from an EMBL/GenBank/DDBJ whole genome shotgun (WGS) entry which is preliminary data.</text>
</comment>
<evidence type="ECO:0000256" key="4">
    <source>
        <dbReference type="ARBA" id="ARBA00022989"/>
    </source>
</evidence>
<feature type="domain" description="Single Cache" evidence="7">
    <location>
        <begin position="19"/>
        <end position="103"/>
    </location>
</feature>
<proteinExistence type="predicted"/>
<dbReference type="AlphaFoldDB" id="A0A6V8NAH6"/>
<evidence type="ECO:0000256" key="2">
    <source>
        <dbReference type="ARBA" id="ARBA00022475"/>
    </source>
</evidence>
<gene>
    <name evidence="8" type="ORF">GMLC_30850</name>
</gene>
<evidence type="ECO:0000256" key="3">
    <source>
        <dbReference type="ARBA" id="ARBA00022692"/>
    </source>
</evidence>
<dbReference type="GO" id="GO:0005886">
    <property type="term" value="C:plasma membrane"/>
    <property type="evidence" value="ECO:0007669"/>
    <property type="project" value="UniProtKB-SubCell"/>
</dbReference>